<dbReference type="Proteomes" id="UP000756921">
    <property type="component" value="Unassembled WGS sequence"/>
</dbReference>
<sequence length="251" mass="25981">MVHVSPAVQGSGARAPVAASLGDLVAPATTVDQAGRPTYLPSLPDIGVGGDQPASQPASQHCCRPPSTGALPTLPHHVAIQSITTNLTATNNVARLEIASNYPPSTAATIQPYPASARSEPVVLGWQSARHNQHKPSARVSEGCEPLNCRILSPPPRAWLAAAVMEQLGRNNFIVMLWADRSASVPLCFARLTASAMPRCTRGHLDDVAPWSSASLCATSPPTSSTKAAAAAATVRFISAHAAALGIRGND</sequence>
<comment type="caution">
    <text evidence="2">The sequence shown here is derived from an EMBL/GenBank/DDBJ whole genome shotgun (WGS) entry which is preliminary data.</text>
</comment>
<keyword evidence="3" id="KW-1185">Reference proteome</keyword>
<protein>
    <submittedName>
        <fullName evidence="2">Uncharacterized protein</fullName>
    </submittedName>
</protein>
<accession>A0A9P6GCN4</accession>
<proteinExistence type="predicted"/>
<feature type="region of interest" description="Disordered" evidence="1">
    <location>
        <begin position="47"/>
        <end position="70"/>
    </location>
</feature>
<gene>
    <name evidence="2" type="ORF">PMIN01_09546</name>
</gene>
<evidence type="ECO:0000313" key="3">
    <source>
        <dbReference type="Proteomes" id="UP000756921"/>
    </source>
</evidence>
<evidence type="ECO:0000256" key="1">
    <source>
        <dbReference type="SAM" id="MobiDB-lite"/>
    </source>
</evidence>
<name>A0A9P6GCN4_9PLEO</name>
<dbReference type="AlphaFoldDB" id="A0A9P6GCN4"/>
<evidence type="ECO:0000313" key="2">
    <source>
        <dbReference type="EMBL" id="KAF9732688.1"/>
    </source>
</evidence>
<organism evidence="2 3">
    <name type="scientific">Paraphaeosphaeria minitans</name>
    <dbReference type="NCBI Taxonomy" id="565426"/>
    <lineage>
        <taxon>Eukaryota</taxon>
        <taxon>Fungi</taxon>
        <taxon>Dikarya</taxon>
        <taxon>Ascomycota</taxon>
        <taxon>Pezizomycotina</taxon>
        <taxon>Dothideomycetes</taxon>
        <taxon>Pleosporomycetidae</taxon>
        <taxon>Pleosporales</taxon>
        <taxon>Massarineae</taxon>
        <taxon>Didymosphaeriaceae</taxon>
        <taxon>Paraphaeosphaeria</taxon>
    </lineage>
</organism>
<dbReference type="OrthoDB" id="10646576at2759"/>
<dbReference type="EMBL" id="WJXW01000010">
    <property type="protein sequence ID" value="KAF9732688.1"/>
    <property type="molecule type" value="Genomic_DNA"/>
</dbReference>
<reference evidence="2" key="1">
    <citation type="journal article" date="2020" name="Mol. Plant Microbe Interact.">
        <title>Genome Sequence of the Biocontrol Agent Coniothyrium minitans strain Conio (IMI 134523).</title>
        <authorList>
            <person name="Patel D."/>
            <person name="Shittu T.A."/>
            <person name="Baroncelli R."/>
            <person name="Muthumeenakshi S."/>
            <person name="Osborne T.H."/>
            <person name="Janganan T.K."/>
            <person name="Sreenivasaprasad S."/>
        </authorList>
    </citation>
    <scope>NUCLEOTIDE SEQUENCE</scope>
    <source>
        <strain evidence="2">Conio</strain>
    </source>
</reference>